<proteinExistence type="predicted"/>
<keyword evidence="3" id="KW-1185">Reference proteome</keyword>
<reference evidence="2 3" key="1">
    <citation type="submission" date="2020-08" db="EMBL/GenBank/DDBJ databases">
        <title>Genomic Encyclopedia of Type Strains, Phase IV (KMG-IV): sequencing the most valuable type-strain genomes for metagenomic binning, comparative biology and taxonomic classification.</title>
        <authorList>
            <person name="Goeker M."/>
        </authorList>
    </citation>
    <scope>NUCLEOTIDE SEQUENCE [LARGE SCALE GENOMIC DNA]</scope>
    <source>
        <strain evidence="2 3">DSM 103526</strain>
    </source>
</reference>
<dbReference type="Pfam" id="PF09986">
    <property type="entry name" value="DUF2225"/>
    <property type="match status" value="1"/>
</dbReference>
<evidence type="ECO:0000313" key="2">
    <source>
        <dbReference type="EMBL" id="MBB6214614.1"/>
    </source>
</evidence>
<dbReference type="PROSITE" id="PS50005">
    <property type="entry name" value="TPR"/>
    <property type="match status" value="1"/>
</dbReference>
<gene>
    <name evidence="2" type="ORF">HNQ80_000697</name>
</gene>
<evidence type="ECO:0000256" key="1">
    <source>
        <dbReference type="PROSITE-ProRule" id="PRU00339"/>
    </source>
</evidence>
<dbReference type="InterPro" id="IPR018708">
    <property type="entry name" value="DUF2225"/>
</dbReference>
<dbReference type="Proteomes" id="UP000579281">
    <property type="component" value="Unassembled WGS sequence"/>
</dbReference>
<dbReference type="RefSeq" id="WP_184308216.1">
    <property type="nucleotide sequence ID" value="NZ_JACHEN010000003.1"/>
</dbReference>
<comment type="caution">
    <text evidence="2">The sequence shown here is derived from an EMBL/GenBank/DDBJ whole genome shotgun (WGS) entry which is preliminary data.</text>
</comment>
<name>A0A841KL88_9FIRM</name>
<sequence>MINALYDKEITCPVCKNIFHTKKVRTSATRVEKRDTDFCTHYIGENPILYNVCVCPMCGYAALESNFGEINATGKKKIEESISRRWVQRSFGEERTVIEAIETYKLALLCSQILANKKGTLANICLRIAWLYRYLHHEKEFEFLTHAVGCFEQAFANEPLPIGNLDEVSLMYLIGELHRMIGNYEEAIEWFGKAISNPAIRGKKKIDTMTREQWKLAKDAFKNKRNQDQVG</sequence>
<protein>
    <recommendedName>
        <fullName evidence="4">DUF2225 domain-containing protein</fullName>
    </recommendedName>
</protein>
<organism evidence="2 3">
    <name type="scientific">Anaerosolibacter carboniphilus</name>
    <dbReference type="NCBI Taxonomy" id="1417629"/>
    <lineage>
        <taxon>Bacteria</taxon>
        <taxon>Bacillati</taxon>
        <taxon>Bacillota</taxon>
        <taxon>Clostridia</taxon>
        <taxon>Peptostreptococcales</taxon>
        <taxon>Thermotaleaceae</taxon>
        <taxon>Anaerosolibacter</taxon>
    </lineage>
</organism>
<dbReference type="SUPFAM" id="SSF48452">
    <property type="entry name" value="TPR-like"/>
    <property type="match status" value="1"/>
</dbReference>
<feature type="repeat" description="TPR" evidence="1">
    <location>
        <begin position="168"/>
        <end position="201"/>
    </location>
</feature>
<keyword evidence="1" id="KW-0802">TPR repeat</keyword>
<dbReference type="Gene3D" id="1.25.40.10">
    <property type="entry name" value="Tetratricopeptide repeat domain"/>
    <property type="match status" value="1"/>
</dbReference>
<dbReference type="AlphaFoldDB" id="A0A841KL88"/>
<dbReference type="EMBL" id="JACHEN010000003">
    <property type="protein sequence ID" value="MBB6214614.1"/>
    <property type="molecule type" value="Genomic_DNA"/>
</dbReference>
<evidence type="ECO:0008006" key="4">
    <source>
        <dbReference type="Google" id="ProtNLM"/>
    </source>
</evidence>
<evidence type="ECO:0000313" key="3">
    <source>
        <dbReference type="Proteomes" id="UP000579281"/>
    </source>
</evidence>
<accession>A0A841KL88</accession>
<dbReference type="InterPro" id="IPR019734">
    <property type="entry name" value="TPR_rpt"/>
</dbReference>
<dbReference type="InterPro" id="IPR011990">
    <property type="entry name" value="TPR-like_helical_dom_sf"/>
</dbReference>